<feature type="region of interest" description="Disordered" evidence="1">
    <location>
        <begin position="154"/>
        <end position="186"/>
    </location>
</feature>
<feature type="region of interest" description="Disordered" evidence="1">
    <location>
        <begin position="399"/>
        <end position="418"/>
    </location>
</feature>
<gene>
    <name evidence="2" type="ORF">TrLO_g15486</name>
</gene>
<dbReference type="Proteomes" id="UP001165122">
    <property type="component" value="Unassembled WGS sequence"/>
</dbReference>
<feature type="region of interest" description="Disordered" evidence="1">
    <location>
        <begin position="1"/>
        <end position="138"/>
    </location>
</feature>
<dbReference type="AlphaFoldDB" id="A0A9W7FG96"/>
<name>A0A9W7FG96_9STRA</name>
<evidence type="ECO:0000256" key="1">
    <source>
        <dbReference type="SAM" id="MobiDB-lite"/>
    </source>
</evidence>
<feature type="compositionally biased region" description="Low complexity" evidence="1">
    <location>
        <begin position="267"/>
        <end position="276"/>
    </location>
</feature>
<feature type="region of interest" description="Disordered" evidence="1">
    <location>
        <begin position="352"/>
        <end position="386"/>
    </location>
</feature>
<reference evidence="3" key="1">
    <citation type="journal article" date="2023" name="Commun. Biol.">
        <title>Genome analysis of Parmales, the sister group of diatoms, reveals the evolutionary specialization of diatoms from phago-mixotrophs to photoautotrophs.</title>
        <authorList>
            <person name="Ban H."/>
            <person name="Sato S."/>
            <person name="Yoshikawa S."/>
            <person name="Yamada K."/>
            <person name="Nakamura Y."/>
            <person name="Ichinomiya M."/>
            <person name="Sato N."/>
            <person name="Blanc-Mathieu R."/>
            <person name="Endo H."/>
            <person name="Kuwata A."/>
            <person name="Ogata H."/>
        </authorList>
    </citation>
    <scope>NUCLEOTIDE SEQUENCE [LARGE SCALE GENOMIC DNA]</scope>
    <source>
        <strain evidence="3">NIES 3700</strain>
    </source>
</reference>
<proteinExistence type="predicted"/>
<feature type="region of interest" description="Disordered" evidence="1">
    <location>
        <begin position="200"/>
        <end position="245"/>
    </location>
</feature>
<feature type="compositionally biased region" description="Pro residues" evidence="1">
    <location>
        <begin position="120"/>
        <end position="135"/>
    </location>
</feature>
<comment type="caution">
    <text evidence="2">The sequence shown here is derived from an EMBL/GenBank/DDBJ whole genome shotgun (WGS) entry which is preliminary data.</text>
</comment>
<keyword evidence="3" id="KW-1185">Reference proteome</keyword>
<dbReference type="EMBL" id="BRXW01000163">
    <property type="protein sequence ID" value="GMI11513.1"/>
    <property type="molecule type" value="Genomic_DNA"/>
</dbReference>
<feature type="compositionally biased region" description="Low complexity" evidence="1">
    <location>
        <begin position="224"/>
        <end position="243"/>
    </location>
</feature>
<protein>
    <submittedName>
        <fullName evidence="2">Uncharacterized protein</fullName>
    </submittedName>
</protein>
<feature type="compositionally biased region" description="Basic and acidic residues" evidence="1">
    <location>
        <begin position="20"/>
        <end position="35"/>
    </location>
</feature>
<evidence type="ECO:0000313" key="2">
    <source>
        <dbReference type="EMBL" id="GMI11513.1"/>
    </source>
</evidence>
<feature type="compositionally biased region" description="Pro residues" evidence="1">
    <location>
        <begin position="102"/>
        <end position="113"/>
    </location>
</feature>
<evidence type="ECO:0000313" key="3">
    <source>
        <dbReference type="Proteomes" id="UP001165122"/>
    </source>
</evidence>
<accession>A0A9W7FG96</accession>
<feature type="region of interest" description="Disordered" evidence="1">
    <location>
        <begin position="263"/>
        <end position="299"/>
    </location>
</feature>
<dbReference type="OrthoDB" id="206207at2759"/>
<feature type="compositionally biased region" description="Polar residues" evidence="1">
    <location>
        <begin position="283"/>
        <end position="295"/>
    </location>
</feature>
<feature type="compositionally biased region" description="Polar residues" evidence="1">
    <location>
        <begin position="405"/>
        <end position="414"/>
    </location>
</feature>
<sequence length="537" mass="56687">MEATLERPPTTTEPVIVVEQPKEKSQEEALMERLAKLSNGIPEPSRPLQEADSGSGGGIPTTVAPQSVKVDEKPPVVATAPAENSLIARIKAAQAAKENNQDPPPPPPPPPAPDLLSVQDPPPPPFPVAMAPPPAFNSFKPMAPALSPVKAKTEPAPSFEMIQSPPPPVFSTTVIQQPAPPCMAPPPSFDQFMGTMEPVQPKSVSYPKMDLAPPPKQQPRSYQPTYTSVQPLTTTTTTTSPSPDLDMSEAAIAQQREIMEQIERSKNSSNNSFSSSYPGAGATRQTTQPLVSSHEISPGNHVQLYSQEATKNAVKSGEAHVVKCISCNGWMQVINSATLVFCPTCQVISPVTEDNSRPLSSQQSTMISSTPGSETQIQQPTSQTTDNDAALAAMLQAQFDEEEAPQQTTTSGGSQRRIMGDIMPGVTAEEQQARRQAHIASLSPSQRALHGLELEGSQEQAGLLPVNTGRVSSSAPREVSSAGMLGCLKNGVESAGAAVSDMVGSIRGKKKGGDGLVVTSYGGSDEANYALLEDPEL</sequence>
<organism evidence="2 3">
    <name type="scientific">Triparma laevis f. longispina</name>
    <dbReference type="NCBI Taxonomy" id="1714387"/>
    <lineage>
        <taxon>Eukaryota</taxon>
        <taxon>Sar</taxon>
        <taxon>Stramenopiles</taxon>
        <taxon>Ochrophyta</taxon>
        <taxon>Bolidophyceae</taxon>
        <taxon>Parmales</taxon>
        <taxon>Triparmaceae</taxon>
        <taxon>Triparma</taxon>
    </lineage>
</organism>